<dbReference type="AlphaFoldDB" id="A0A1G2FG05"/>
<evidence type="ECO:0000313" key="3">
    <source>
        <dbReference type="Proteomes" id="UP000177061"/>
    </source>
</evidence>
<dbReference type="SUPFAM" id="SSF102405">
    <property type="entry name" value="MCP/YpsA-like"/>
    <property type="match status" value="1"/>
</dbReference>
<comment type="caution">
    <text evidence="2">The sequence shown here is derived from an EMBL/GenBank/DDBJ whole genome shotgun (WGS) entry which is preliminary data.</text>
</comment>
<gene>
    <name evidence="2" type="ORF">A3J64_02605</name>
</gene>
<protein>
    <recommendedName>
        <fullName evidence="1">Smf/DprA SLOG domain-containing protein</fullName>
    </recommendedName>
</protein>
<evidence type="ECO:0000259" key="1">
    <source>
        <dbReference type="Pfam" id="PF02481"/>
    </source>
</evidence>
<dbReference type="GO" id="GO:0009294">
    <property type="term" value="P:DNA-mediated transformation"/>
    <property type="evidence" value="ECO:0007669"/>
    <property type="project" value="InterPro"/>
</dbReference>
<reference evidence="2 3" key="1">
    <citation type="journal article" date="2016" name="Nat. Commun.">
        <title>Thousands of microbial genomes shed light on interconnected biogeochemical processes in an aquifer system.</title>
        <authorList>
            <person name="Anantharaman K."/>
            <person name="Brown C.T."/>
            <person name="Hug L.A."/>
            <person name="Sharon I."/>
            <person name="Castelle C.J."/>
            <person name="Probst A.J."/>
            <person name="Thomas B.C."/>
            <person name="Singh A."/>
            <person name="Wilkins M.J."/>
            <person name="Karaoz U."/>
            <person name="Brodie E.L."/>
            <person name="Williams K.H."/>
            <person name="Hubbard S.S."/>
            <person name="Banfield J.F."/>
        </authorList>
    </citation>
    <scope>NUCLEOTIDE SEQUENCE [LARGE SCALE GENOMIC DNA]</scope>
</reference>
<dbReference type="Pfam" id="PF02481">
    <property type="entry name" value="DNA_processg_A"/>
    <property type="match status" value="1"/>
</dbReference>
<name>A0A1G2FG05_9BACT</name>
<dbReference type="STRING" id="1801997.A3J64_02605"/>
<dbReference type="Gene3D" id="3.40.50.450">
    <property type="match status" value="1"/>
</dbReference>
<dbReference type="Proteomes" id="UP000177061">
    <property type="component" value="Unassembled WGS sequence"/>
</dbReference>
<dbReference type="EMBL" id="MHNB01000025">
    <property type="protein sequence ID" value="OGZ36491.1"/>
    <property type="molecule type" value="Genomic_DNA"/>
</dbReference>
<feature type="domain" description="Smf/DprA SLOG" evidence="1">
    <location>
        <begin position="24"/>
        <end position="143"/>
    </location>
</feature>
<dbReference type="InterPro" id="IPR057666">
    <property type="entry name" value="DrpA_SLOG"/>
</dbReference>
<sequence>MRKKEYKNRFMKNKNIKWVGISGGWRKINQEVEKKARETVREIILRGDGIVSGGALGVDFVALDEALKQNSTAERIKIFLPTSFEIYAAHYRKRAKEGVITGKQAESLISQLTILKNINSSALIEGSAEIVNTETYYQRNSLVVEAIDELIAFHIISESSQGLGVNDTIQKAKQKGIPVKVFSYDFRQHKCKIVSRDPFS</sequence>
<organism evidence="2 3">
    <name type="scientific">Candidatus Portnoybacteria bacterium RIFCSPHIGHO2_12_FULL_38_9</name>
    <dbReference type="NCBI Taxonomy" id="1801997"/>
    <lineage>
        <taxon>Bacteria</taxon>
        <taxon>Candidatus Portnoyibacteriota</taxon>
    </lineage>
</organism>
<proteinExistence type="predicted"/>
<evidence type="ECO:0000313" key="2">
    <source>
        <dbReference type="EMBL" id="OGZ36491.1"/>
    </source>
</evidence>
<accession>A0A1G2FG05</accession>